<feature type="domain" description="Aminoglycoside phosphotransferase" evidence="1">
    <location>
        <begin position="41"/>
        <end position="245"/>
    </location>
</feature>
<organism evidence="2 3">
    <name type="scientific">Candidatus Cohnella colombiensis</name>
    <dbReference type="NCBI Taxonomy" id="3121368"/>
    <lineage>
        <taxon>Bacteria</taxon>
        <taxon>Bacillati</taxon>
        <taxon>Bacillota</taxon>
        <taxon>Bacilli</taxon>
        <taxon>Bacillales</taxon>
        <taxon>Paenibacillaceae</taxon>
        <taxon>Cohnella</taxon>
    </lineage>
</organism>
<keyword evidence="3" id="KW-1185">Reference proteome</keyword>
<dbReference type="Gene3D" id="3.30.200.20">
    <property type="entry name" value="Phosphorylase Kinase, domain 1"/>
    <property type="match status" value="1"/>
</dbReference>
<proteinExistence type="predicted"/>
<dbReference type="Proteomes" id="UP001178662">
    <property type="component" value="Chromosome"/>
</dbReference>
<protein>
    <submittedName>
        <fullName evidence="2">Aminoglycoside phosphotransferase family protein</fullName>
    </submittedName>
</protein>
<reference evidence="2" key="1">
    <citation type="submission" date="2023-03" db="EMBL/GenBank/DDBJ databases">
        <title>Andean soil-derived lignocellulolytic bacterial consortium as a source of novel taxa and putative plastic-active enzymes.</title>
        <authorList>
            <person name="Diaz-Garcia L."/>
            <person name="Chuvochina M."/>
            <person name="Feuerriegel G."/>
            <person name="Bunk B."/>
            <person name="Sproer C."/>
            <person name="Streit W.R."/>
            <person name="Rodriguez L.M."/>
            <person name="Overmann J."/>
            <person name="Jimenez D.J."/>
        </authorList>
    </citation>
    <scope>NUCLEOTIDE SEQUENCE</scope>
    <source>
        <strain evidence="2">MAG 2441</strain>
    </source>
</reference>
<dbReference type="InterPro" id="IPR002575">
    <property type="entry name" value="Aminoglycoside_PTrfase"/>
</dbReference>
<accession>A0AA95F422</accession>
<evidence type="ECO:0000313" key="3">
    <source>
        <dbReference type="Proteomes" id="UP001178662"/>
    </source>
</evidence>
<gene>
    <name evidence="2" type="ORF">P0Y55_18200</name>
</gene>
<sequence length="303" mass="34569">MLSDRTLNWVIDSVHPEAIVISIKQLQGGVSSLVHGVSLRVNDEQINIVLRQFDNPEWVQRQPDLVIQEAESLHRAFRAVGVQTPRMIAFDETGSKCGTPAILMSRLDGEVVLEPVNVSRWLEGMAQSLTQIHAVDIEEFPWTFAPYNDASSLDTSSWSRVADKWKIAADFVTKHRPPYTERFIHRDFHPANVLWHEGKVSGVVDWVNGCIGPAGIDVGHCRVNLALLYQIQTADQFLALYRDYEGDSFVYDPYWDLVTLIDFAYWPPEVYRGWTDLGMTGLTNEMMAERLDNYLISLLDRIY</sequence>
<dbReference type="PANTHER" id="PTHR21310">
    <property type="entry name" value="AMINOGLYCOSIDE PHOSPHOTRANSFERASE-RELATED-RELATED"/>
    <property type="match status" value="1"/>
</dbReference>
<dbReference type="EMBL" id="CP119317">
    <property type="protein sequence ID" value="WEK54440.1"/>
    <property type="molecule type" value="Genomic_DNA"/>
</dbReference>
<evidence type="ECO:0000259" key="1">
    <source>
        <dbReference type="Pfam" id="PF01636"/>
    </source>
</evidence>
<dbReference type="SUPFAM" id="SSF56112">
    <property type="entry name" value="Protein kinase-like (PK-like)"/>
    <property type="match status" value="1"/>
</dbReference>
<dbReference type="InterPro" id="IPR051678">
    <property type="entry name" value="AGP_Transferase"/>
</dbReference>
<dbReference type="Pfam" id="PF01636">
    <property type="entry name" value="APH"/>
    <property type="match status" value="1"/>
</dbReference>
<evidence type="ECO:0000313" key="2">
    <source>
        <dbReference type="EMBL" id="WEK54440.1"/>
    </source>
</evidence>
<dbReference type="InterPro" id="IPR011009">
    <property type="entry name" value="Kinase-like_dom_sf"/>
</dbReference>
<dbReference type="Gene3D" id="3.90.1200.10">
    <property type="match status" value="1"/>
</dbReference>
<dbReference type="AlphaFoldDB" id="A0AA95F422"/>
<name>A0AA95F422_9BACL</name>